<comment type="similarity">
    <text evidence="6 22">Belongs to the multicopper oxidase family.</text>
</comment>
<reference evidence="27" key="1">
    <citation type="submission" date="2021-03" db="EMBL/GenBank/DDBJ databases">
        <authorList>
            <person name="Li Z."/>
            <person name="Yang C."/>
        </authorList>
    </citation>
    <scope>NUCLEOTIDE SEQUENCE</scope>
    <source>
        <strain evidence="27">Dzin_1.0</strain>
        <tissue evidence="27">Leaf</tissue>
    </source>
</reference>
<evidence type="ECO:0000256" key="2">
    <source>
        <dbReference type="ARBA" id="ARBA00001966"/>
    </source>
</evidence>
<evidence type="ECO:0000256" key="20">
    <source>
        <dbReference type="ARBA" id="ARBA00023185"/>
    </source>
</evidence>
<organism evidence="27 28">
    <name type="scientific">Dioscorea zingiberensis</name>
    <dbReference type="NCBI Taxonomy" id="325984"/>
    <lineage>
        <taxon>Eukaryota</taxon>
        <taxon>Viridiplantae</taxon>
        <taxon>Streptophyta</taxon>
        <taxon>Embryophyta</taxon>
        <taxon>Tracheophyta</taxon>
        <taxon>Spermatophyta</taxon>
        <taxon>Magnoliopsida</taxon>
        <taxon>Liliopsida</taxon>
        <taxon>Dioscoreales</taxon>
        <taxon>Dioscoreaceae</taxon>
        <taxon>Dioscorea</taxon>
    </lineage>
</organism>
<evidence type="ECO:0000256" key="5">
    <source>
        <dbReference type="ARBA" id="ARBA00004271"/>
    </source>
</evidence>
<dbReference type="SUPFAM" id="SSF49503">
    <property type="entry name" value="Cupredoxins"/>
    <property type="match status" value="3"/>
</dbReference>
<dbReference type="NCBIfam" id="NF006763">
    <property type="entry name" value="PRK09284.1"/>
    <property type="match status" value="1"/>
</dbReference>
<keyword evidence="16 22" id="KW-0560">Oxidoreductase</keyword>
<comment type="caution">
    <text evidence="27">The sequence shown here is derived from an EMBL/GenBank/DDBJ whole genome shotgun (WGS) entry which is preliminary data.</text>
</comment>
<comment type="function">
    <text evidence="4">Catalyzes the synthesis of the hydroxymethylpyrimidine phosphate (HMP-P) moiety of thiamine from aminoimidazole ribotide (AIR) in a radical S-adenosyl-L-methionine (SAM)-dependent reaction.</text>
</comment>
<protein>
    <recommendedName>
        <fullName evidence="7 22">Laccase</fullName>
        <ecNumber evidence="7 22">1.10.3.2</ecNumber>
    </recommendedName>
    <alternativeName>
        <fullName evidence="22">Benzenediol:oxygen oxidoreductase</fullName>
    </alternativeName>
    <alternativeName>
        <fullName evidence="22">Diphenol oxidase</fullName>
    </alternativeName>
    <alternativeName>
        <fullName evidence="22">Urishiol oxidase</fullName>
    </alternativeName>
</protein>
<dbReference type="AlphaFoldDB" id="A0A9D5HKC8"/>
<dbReference type="NCBIfam" id="TIGR03389">
    <property type="entry name" value="laccase"/>
    <property type="match status" value="1"/>
</dbReference>
<name>A0A9D5HKC8_9LILI</name>
<feature type="domain" description="Plastocyanin-like" evidence="26">
    <location>
        <begin position="31"/>
        <end position="144"/>
    </location>
</feature>
<dbReference type="FunFam" id="2.60.40.420:FF:000049">
    <property type="entry name" value="Laccase"/>
    <property type="match status" value="1"/>
</dbReference>
<dbReference type="Proteomes" id="UP001085076">
    <property type="component" value="Miscellaneous, Linkage group lg03"/>
</dbReference>
<keyword evidence="14" id="KW-0862">Zinc</keyword>
<dbReference type="Gene3D" id="3.20.20.540">
    <property type="entry name" value="Radical SAM ThiC family, central domain"/>
    <property type="match status" value="1"/>
</dbReference>
<keyword evidence="20 22" id="KW-0439">Lignin degradation</keyword>
<comment type="cofactor">
    <cofactor evidence="2">
        <name>[4Fe-4S] cluster</name>
        <dbReference type="ChEBI" id="CHEBI:49883"/>
    </cofactor>
</comment>
<keyword evidence="17" id="KW-0408">Iron</keyword>
<dbReference type="PROSITE" id="PS00080">
    <property type="entry name" value="MULTICOPPER_OXIDASE2"/>
    <property type="match status" value="1"/>
</dbReference>
<evidence type="ECO:0000256" key="22">
    <source>
        <dbReference type="RuleBase" id="RU361119"/>
    </source>
</evidence>
<keyword evidence="28" id="KW-1185">Reference proteome</keyword>
<keyword evidence="10 22" id="KW-0964">Secreted</keyword>
<evidence type="ECO:0000256" key="17">
    <source>
        <dbReference type="ARBA" id="ARBA00023004"/>
    </source>
</evidence>
<keyword evidence="18 22" id="KW-0186">Copper</keyword>
<evidence type="ECO:0000256" key="21">
    <source>
        <dbReference type="ARBA" id="ARBA00023239"/>
    </source>
</evidence>
<comment type="function">
    <text evidence="3 22">Lignin degradation and detoxification of lignin-derived products.</text>
</comment>
<dbReference type="InterPro" id="IPR034285">
    <property type="entry name" value="CuRO_2_LCC"/>
</dbReference>
<dbReference type="InterPro" id="IPR008972">
    <property type="entry name" value="Cupredoxin"/>
</dbReference>
<dbReference type="CDD" id="cd13875">
    <property type="entry name" value="CuRO_2_LCC_plant"/>
    <property type="match status" value="1"/>
</dbReference>
<dbReference type="CDD" id="cd13897">
    <property type="entry name" value="CuRO_3_LCC_plant"/>
    <property type="match status" value="1"/>
</dbReference>
<evidence type="ECO:0000256" key="11">
    <source>
        <dbReference type="ARBA" id="ARBA00022691"/>
    </source>
</evidence>
<dbReference type="GO" id="GO:0005507">
    <property type="term" value="F:copper ion binding"/>
    <property type="evidence" value="ECO:0007669"/>
    <property type="project" value="InterPro"/>
</dbReference>
<keyword evidence="12 22" id="KW-0479">Metal-binding</keyword>
<dbReference type="InterPro" id="IPR001117">
    <property type="entry name" value="Cu-oxidase_2nd"/>
</dbReference>
<dbReference type="InterPro" id="IPR038521">
    <property type="entry name" value="ThiC/Bza_core_dom"/>
</dbReference>
<keyword evidence="8" id="KW-0004">4Fe-4S</keyword>
<evidence type="ECO:0000256" key="8">
    <source>
        <dbReference type="ARBA" id="ARBA00022485"/>
    </source>
</evidence>
<dbReference type="InterPro" id="IPR034288">
    <property type="entry name" value="CuRO_1_LCC"/>
</dbReference>
<sequence length="1194" mass="132036">MESWPRVLVLVLCLWPLLQVEGMVRHYKFNVVMKNTTRLCSSKPIVTVNGKFPGPTLYAREGDNVLVKVTNHVKYNVTIHWHGIRQIRTGWSDGPAYITQCPIQPKQSFVYNFTVTGQRGTLLWHAHILWLRATVHGGIVILPKRHVPYPFPAPHKEVVVVLGEWWKSDTEAVINEAMKSGLAPNVSDGHTINGHPGPMSTCATSQDGFKLKVDSGKTYMLRIINAALNEELFFKVAGHQLTVVEVDAIYTKPFKTDTILIAPGQTTNVLLTADQSAGQYLVTASPFMDSPIAVDNNTGTATVHYTDAVSTNAITTTNPPPQNATPVASNFIDSLRSLNSKKYPAKVPLKLDHSLLFTVGLGVNPCSTCVNGSRVVAAINNVSFVMPTTALLQAHYFNISGVFTADFPGNPPIAFNYTGSGPANIQTMTGTRLYPLAYDSTVQLVLQDTGVISPENHPVHLHGFNFFAVGHGLGNYNSKTSPKKFNLVDPIERNTISVPSGGWVAIRFRADNPGVWFLHCHLEVHTSWGLKMGFVVGNGKGPNESLLPPPNDLPVSHSSRGVEQKDKESLVEADHRNWDMACINSTLACSLKSSTFPSSQRGAFLPGFERLPSFRSSGPRATLTTSDPTSSTDDDSTLKIERRRRHSAHTVDPAAPDFLPLPSFEECFPKSTKEYREIVHEETGHVMQVPFRRVHLSGEDQYFDTYDTSGPQNIDPRAGLPKVRKDWVDKRGNLGGPRYTQMFYAKQGLITEEMLFCAAREKLDPEFVRSEVARGRAIIPSNKKHLELEPMIVGRNFLVKVNANIGNSAVASSIEEEVHKLQWATMWGADTVMDLSTGRHIHETREWILRNSAVPVGTVPIYQALEKVNGIAENLNWEVFRDTLIEQAEQGVDYFTIHAGVLLRYIPLTAKRMTGIVSRGGSIHAKWCLTYHKENFAYEHWDEILDICNQYDVALSIGDGLRPGSIYDANDSAQFAELLTQGELTRRAWEKDVQVMNEGPGHIPMHKIPENMEKQLEWCNEAPFYTLGPLTTDIAPGYDHITSAIGAANIGALGTALLCYVTPKEHLGLPNRDDVKAGVISYKIAAHAADLAKRHPHAQAWDDALSKARFEFRWMDQFALSLDPMTAMAFHDETLPSEGAKVAHFCSMCGPKFCSMKITEDVRSMAKLGVKSTFQKITFCANEGSIGNSSLGAR</sequence>
<evidence type="ECO:0000256" key="6">
    <source>
        <dbReference type="ARBA" id="ARBA00010609"/>
    </source>
</evidence>
<evidence type="ECO:0000256" key="7">
    <source>
        <dbReference type="ARBA" id="ARBA00012297"/>
    </source>
</evidence>
<dbReference type="GO" id="GO:0048046">
    <property type="term" value="C:apoplast"/>
    <property type="evidence" value="ECO:0007669"/>
    <property type="project" value="UniProtKB-SubCell"/>
</dbReference>
<dbReference type="InterPro" id="IPR002817">
    <property type="entry name" value="ThiC/BzaA/B"/>
</dbReference>
<keyword evidence="19" id="KW-0411">Iron-sulfur</keyword>
<evidence type="ECO:0000256" key="19">
    <source>
        <dbReference type="ARBA" id="ARBA00023014"/>
    </source>
</evidence>
<proteinExistence type="inferred from homology"/>
<evidence type="ECO:0000256" key="12">
    <source>
        <dbReference type="ARBA" id="ARBA00022723"/>
    </source>
</evidence>
<evidence type="ECO:0000256" key="3">
    <source>
        <dbReference type="ARBA" id="ARBA00002075"/>
    </source>
</evidence>
<keyword evidence="22" id="KW-0732">Signal</keyword>
<evidence type="ECO:0000256" key="16">
    <source>
        <dbReference type="ARBA" id="ARBA00023002"/>
    </source>
</evidence>
<dbReference type="PANTHER" id="PTHR30557:SF1">
    <property type="entry name" value="PHOSPHOMETHYLPYRIMIDINE SYNTHASE, CHLOROPLASTIC"/>
    <property type="match status" value="1"/>
</dbReference>
<dbReference type="PROSITE" id="PS00079">
    <property type="entry name" value="MULTICOPPER_OXIDASE1"/>
    <property type="match status" value="1"/>
</dbReference>
<feature type="chain" id="PRO_5039754864" description="Laccase" evidence="22">
    <location>
        <begin position="23"/>
        <end position="1194"/>
    </location>
</feature>
<dbReference type="InterPro" id="IPR034289">
    <property type="entry name" value="CuRO_3_LCC"/>
</dbReference>
<dbReference type="InterPro" id="IPR017761">
    <property type="entry name" value="Laccase"/>
</dbReference>
<dbReference type="InterPro" id="IPR002355">
    <property type="entry name" value="Cu_oxidase_Cu_BS"/>
</dbReference>
<dbReference type="Pfam" id="PF07731">
    <property type="entry name" value="Cu-oxidase_2"/>
    <property type="match status" value="1"/>
</dbReference>
<dbReference type="GO" id="GO:0016830">
    <property type="term" value="F:carbon-carbon lyase activity"/>
    <property type="evidence" value="ECO:0007669"/>
    <property type="project" value="InterPro"/>
</dbReference>
<dbReference type="Gene3D" id="6.10.250.620">
    <property type="match status" value="1"/>
</dbReference>
<feature type="region of interest" description="Disordered" evidence="23">
    <location>
        <begin position="541"/>
        <end position="568"/>
    </location>
</feature>
<accession>A0A9D5HKC8</accession>
<evidence type="ECO:0000256" key="4">
    <source>
        <dbReference type="ARBA" id="ARBA00003175"/>
    </source>
</evidence>
<feature type="compositionally biased region" description="Low complexity" evidence="23">
    <location>
        <begin position="622"/>
        <end position="631"/>
    </location>
</feature>
<dbReference type="NCBIfam" id="TIGR00190">
    <property type="entry name" value="thiC"/>
    <property type="match status" value="1"/>
</dbReference>
<dbReference type="EMBL" id="JAGGNH010000003">
    <property type="protein sequence ID" value="KAJ0979608.1"/>
    <property type="molecule type" value="Genomic_DNA"/>
</dbReference>
<dbReference type="FunFam" id="2.60.40.420:FF:000062">
    <property type="entry name" value="Laccase"/>
    <property type="match status" value="1"/>
</dbReference>
<dbReference type="GO" id="GO:0009228">
    <property type="term" value="P:thiamine biosynthetic process"/>
    <property type="evidence" value="ECO:0007669"/>
    <property type="project" value="UniProtKB-KW"/>
</dbReference>
<keyword evidence="21" id="KW-0456">Lyase</keyword>
<feature type="region of interest" description="Disordered" evidence="23">
    <location>
        <begin position="615"/>
        <end position="654"/>
    </location>
</feature>
<dbReference type="GO" id="GO:0051539">
    <property type="term" value="F:4 iron, 4 sulfur cluster binding"/>
    <property type="evidence" value="ECO:0007669"/>
    <property type="project" value="UniProtKB-KW"/>
</dbReference>
<evidence type="ECO:0000256" key="14">
    <source>
        <dbReference type="ARBA" id="ARBA00022833"/>
    </source>
</evidence>
<dbReference type="InterPro" id="IPR037509">
    <property type="entry name" value="ThiC"/>
</dbReference>
<dbReference type="Pfam" id="PF00394">
    <property type="entry name" value="Cu-oxidase"/>
    <property type="match status" value="1"/>
</dbReference>
<gene>
    <name evidence="27" type="ORF">J5N97_015082</name>
</gene>
<dbReference type="SFLD" id="SFLDF00407">
    <property type="entry name" value="phosphomethylpyrimidine_syntha"/>
    <property type="match status" value="1"/>
</dbReference>
<comment type="catalytic activity">
    <reaction evidence="1 22">
        <text>4 hydroquinone + O2 = 4 benzosemiquinone + 2 H2O</text>
        <dbReference type="Rhea" id="RHEA:11276"/>
        <dbReference type="ChEBI" id="CHEBI:15377"/>
        <dbReference type="ChEBI" id="CHEBI:15379"/>
        <dbReference type="ChEBI" id="CHEBI:17594"/>
        <dbReference type="ChEBI" id="CHEBI:17977"/>
        <dbReference type="EC" id="1.10.3.2"/>
    </reaction>
</comment>
<dbReference type="InterPro" id="IPR011706">
    <property type="entry name" value="Cu-oxidase_C"/>
</dbReference>
<evidence type="ECO:0000256" key="18">
    <source>
        <dbReference type="ARBA" id="ARBA00023008"/>
    </source>
</evidence>
<evidence type="ECO:0000259" key="26">
    <source>
        <dbReference type="Pfam" id="PF07732"/>
    </source>
</evidence>
<evidence type="ECO:0000259" key="25">
    <source>
        <dbReference type="Pfam" id="PF07731"/>
    </source>
</evidence>
<dbReference type="GO" id="GO:0046274">
    <property type="term" value="P:lignin catabolic process"/>
    <property type="evidence" value="ECO:0007669"/>
    <property type="project" value="UniProtKB-KW"/>
</dbReference>
<dbReference type="EC" id="1.10.3.2" evidence="7 22"/>
<dbReference type="SFLD" id="SFLDG01114">
    <property type="entry name" value="phosphomethylpyrimidine_syntha"/>
    <property type="match status" value="1"/>
</dbReference>
<dbReference type="OrthoDB" id="48943at2759"/>
<dbReference type="FunFam" id="3.20.20.540:FF:000001">
    <property type="entry name" value="Phosphomethylpyrimidine synthase"/>
    <property type="match status" value="1"/>
</dbReference>
<evidence type="ECO:0000256" key="10">
    <source>
        <dbReference type="ARBA" id="ARBA00022525"/>
    </source>
</evidence>
<keyword evidence="15" id="KW-0784">Thiamine biosynthesis</keyword>
<dbReference type="Gene3D" id="2.60.40.420">
    <property type="entry name" value="Cupredoxins - blue copper proteins"/>
    <property type="match status" value="3"/>
</dbReference>
<dbReference type="GO" id="GO:0052716">
    <property type="term" value="F:hydroquinone:oxygen oxidoreductase activity"/>
    <property type="evidence" value="ECO:0007669"/>
    <property type="project" value="UniProtKB-EC"/>
</dbReference>
<keyword evidence="9 22" id="KW-0052">Apoplast</keyword>
<comment type="cofactor">
    <cofactor evidence="22">
        <name>Cu cation</name>
        <dbReference type="ChEBI" id="CHEBI:23378"/>
    </cofactor>
    <text evidence="22">Binds 4 Cu cations per monomer.</text>
</comment>
<dbReference type="Pfam" id="PF07732">
    <property type="entry name" value="Cu-oxidase_3"/>
    <property type="match status" value="1"/>
</dbReference>
<feature type="domain" description="Plastocyanin-like" evidence="24">
    <location>
        <begin position="157"/>
        <end position="307"/>
    </location>
</feature>
<keyword evidence="11" id="KW-0949">S-adenosyl-L-methionine</keyword>
<dbReference type="NCBIfam" id="NF009895">
    <property type="entry name" value="PRK13352.1"/>
    <property type="match status" value="1"/>
</dbReference>
<evidence type="ECO:0000256" key="9">
    <source>
        <dbReference type="ARBA" id="ARBA00022523"/>
    </source>
</evidence>
<comment type="subcellular location">
    <subcellularLocation>
        <location evidence="5 22">Secreted</location>
        <location evidence="5 22">Extracellular space</location>
        <location evidence="5 22">Apoplast</location>
    </subcellularLocation>
</comment>
<evidence type="ECO:0000313" key="28">
    <source>
        <dbReference type="Proteomes" id="UP001085076"/>
    </source>
</evidence>
<evidence type="ECO:0000256" key="1">
    <source>
        <dbReference type="ARBA" id="ARBA00000349"/>
    </source>
</evidence>
<evidence type="ECO:0000256" key="23">
    <source>
        <dbReference type="SAM" id="MobiDB-lite"/>
    </source>
</evidence>
<dbReference type="InterPro" id="IPR033138">
    <property type="entry name" value="Cu_oxidase_CS"/>
</dbReference>
<reference evidence="27" key="2">
    <citation type="journal article" date="2022" name="Hortic Res">
        <title>The genome of Dioscorea zingiberensis sheds light on the biosynthesis, origin and evolution of the medicinally important diosgenin saponins.</title>
        <authorList>
            <person name="Li Y."/>
            <person name="Tan C."/>
            <person name="Li Z."/>
            <person name="Guo J."/>
            <person name="Li S."/>
            <person name="Chen X."/>
            <person name="Wang C."/>
            <person name="Dai X."/>
            <person name="Yang H."/>
            <person name="Song W."/>
            <person name="Hou L."/>
            <person name="Xu J."/>
            <person name="Tong Z."/>
            <person name="Xu A."/>
            <person name="Yuan X."/>
            <person name="Wang W."/>
            <person name="Yang Q."/>
            <person name="Chen L."/>
            <person name="Sun Z."/>
            <person name="Wang K."/>
            <person name="Pan B."/>
            <person name="Chen J."/>
            <person name="Bao Y."/>
            <person name="Liu F."/>
            <person name="Qi X."/>
            <person name="Gang D.R."/>
            <person name="Wen J."/>
            <person name="Li J."/>
        </authorList>
    </citation>
    <scope>NUCLEOTIDE SEQUENCE</scope>
    <source>
        <strain evidence="27">Dzin_1.0</strain>
    </source>
</reference>
<evidence type="ECO:0000259" key="24">
    <source>
        <dbReference type="Pfam" id="PF00394"/>
    </source>
</evidence>
<evidence type="ECO:0000256" key="13">
    <source>
        <dbReference type="ARBA" id="ARBA00022737"/>
    </source>
</evidence>
<evidence type="ECO:0000256" key="15">
    <source>
        <dbReference type="ARBA" id="ARBA00022977"/>
    </source>
</evidence>
<feature type="signal peptide" evidence="22">
    <location>
        <begin position="1"/>
        <end position="22"/>
    </location>
</feature>
<evidence type="ECO:0000313" key="27">
    <source>
        <dbReference type="EMBL" id="KAJ0979608.1"/>
    </source>
</evidence>
<dbReference type="PANTHER" id="PTHR30557">
    <property type="entry name" value="THIAMINE BIOSYNTHESIS PROTEIN THIC"/>
    <property type="match status" value="1"/>
</dbReference>
<feature type="domain" description="Plastocyanin-like" evidence="25">
    <location>
        <begin position="407"/>
        <end position="539"/>
    </location>
</feature>
<dbReference type="HAMAP" id="MF_00089">
    <property type="entry name" value="ThiC"/>
    <property type="match status" value="1"/>
</dbReference>
<keyword evidence="13 22" id="KW-0677">Repeat</keyword>
<dbReference type="InterPro" id="IPR011707">
    <property type="entry name" value="Cu-oxidase-like_N"/>
</dbReference>
<dbReference type="Pfam" id="PF01964">
    <property type="entry name" value="ThiC_Rad_SAM"/>
    <property type="match status" value="1"/>
</dbReference>
<dbReference type="SFLD" id="SFLDS00113">
    <property type="entry name" value="Radical_SAM_Phosphomethylpyrim"/>
    <property type="match status" value="1"/>
</dbReference>
<dbReference type="CDD" id="cd13849">
    <property type="entry name" value="CuRO_1_LCC_plant"/>
    <property type="match status" value="1"/>
</dbReference>